<organism evidence="3 4">
    <name type="scientific">Drosophila gunungcola</name>
    <name type="common">fruit fly</name>
    <dbReference type="NCBI Taxonomy" id="103775"/>
    <lineage>
        <taxon>Eukaryota</taxon>
        <taxon>Metazoa</taxon>
        <taxon>Ecdysozoa</taxon>
        <taxon>Arthropoda</taxon>
        <taxon>Hexapoda</taxon>
        <taxon>Insecta</taxon>
        <taxon>Pterygota</taxon>
        <taxon>Neoptera</taxon>
        <taxon>Endopterygota</taxon>
        <taxon>Diptera</taxon>
        <taxon>Brachycera</taxon>
        <taxon>Muscomorpha</taxon>
        <taxon>Ephydroidea</taxon>
        <taxon>Drosophilidae</taxon>
        <taxon>Drosophila</taxon>
        <taxon>Sophophora</taxon>
    </lineage>
</organism>
<comment type="similarity">
    <text evidence="1">Belongs to the FAM136 family.</text>
</comment>
<dbReference type="GO" id="GO:0003824">
    <property type="term" value="F:catalytic activity"/>
    <property type="evidence" value="ECO:0007669"/>
    <property type="project" value="InterPro"/>
</dbReference>
<dbReference type="SUPFAM" id="SSF53927">
    <property type="entry name" value="Cytidine deaminase-like"/>
    <property type="match status" value="1"/>
</dbReference>
<dbReference type="EMBL" id="JAMKOV010000007">
    <property type="protein sequence ID" value="KAI8038394.1"/>
    <property type="molecule type" value="Genomic_DNA"/>
</dbReference>
<dbReference type="Gene3D" id="3.40.140.10">
    <property type="entry name" value="Cytidine Deaminase, domain 2"/>
    <property type="match status" value="1"/>
</dbReference>
<keyword evidence="4" id="KW-1185">Reference proteome</keyword>
<dbReference type="Proteomes" id="UP001059596">
    <property type="component" value="Unassembled WGS sequence"/>
</dbReference>
<dbReference type="InterPro" id="IPR008560">
    <property type="entry name" value="DUF842_euk"/>
</dbReference>
<dbReference type="PROSITE" id="PS51747">
    <property type="entry name" value="CYT_DCMP_DEAMINASES_2"/>
    <property type="match status" value="1"/>
</dbReference>
<reference evidence="3" key="1">
    <citation type="journal article" date="2023" name="Genome Biol. Evol.">
        <title>Long-read-based Genome Assembly of Drosophila gunungcola Reveals Fewer Chemosensory Genes in Flower-breeding Species.</title>
        <authorList>
            <person name="Negi A."/>
            <person name="Liao B.Y."/>
            <person name="Yeh S.D."/>
        </authorList>
    </citation>
    <scope>NUCLEOTIDE SEQUENCE</scope>
    <source>
        <strain evidence="3">Sukarami</strain>
    </source>
</reference>
<proteinExistence type="inferred from homology"/>
<dbReference type="AlphaFoldDB" id="A0A9P9YJY6"/>
<dbReference type="PANTHER" id="PTHR21096">
    <property type="entry name" value="PROTEIN FAM136A"/>
    <property type="match status" value="1"/>
</dbReference>
<evidence type="ECO:0000313" key="4">
    <source>
        <dbReference type="Proteomes" id="UP001059596"/>
    </source>
</evidence>
<feature type="non-terminal residue" evidence="3">
    <location>
        <position position="645"/>
    </location>
</feature>
<evidence type="ECO:0000256" key="1">
    <source>
        <dbReference type="ARBA" id="ARBA00009952"/>
    </source>
</evidence>
<dbReference type="InterPro" id="IPR016193">
    <property type="entry name" value="Cytidine_deaminase-like"/>
</dbReference>
<accession>A0A9P9YJY6</accession>
<feature type="domain" description="CMP/dCMP-type deaminase" evidence="2">
    <location>
        <begin position="134"/>
        <end position="300"/>
    </location>
</feature>
<dbReference type="Pfam" id="PF05811">
    <property type="entry name" value="DUF842"/>
    <property type="match status" value="2"/>
</dbReference>
<evidence type="ECO:0000259" key="2">
    <source>
        <dbReference type="PROSITE" id="PS51747"/>
    </source>
</evidence>
<comment type="caution">
    <text evidence="3">The sequence shown here is derived from an EMBL/GenBank/DDBJ whole genome shotgun (WGS) entry which is preliminary data.</text>
</comment>
<sequence length="645" mass="73757">VAPPPSKRARKSHALDQDITGIRAILPDEFDEDIALIKAHSCQLETKQQLQAVIQELSQKLPHFQHLKRVWDRSFAFSEHVLRALCHGVRVVDVPERMPRLRVQYEKTIQHWPCKFHPNHYSESLRNGTNFSAGQRIFHKRMAQLLVRLSRDVNAGASESASPHEHCGMVLVDFVARSQEGGATKTDLPFTEDSEAEETTLRGIPKAYYDYLRKDDEYKDLTFGAEKSRERADNLAKFGPYLCTGYDVYLLQEPCLMCSMALVHSRAKRVFFLRNSENGALVSRFQLHSVRELNHHYEVFQFTTSEGEDLTNMIQQQRQRIESAVTEMIDDMDKTHLRKMQNEMHLCAAKCCQDGTSSVDSVQRCVDRCSTPMTRAQNYVQHELGEFQGRLQRCVMQCNDDVKVKMPPNPNEDQIAKYTDQFERCAIQCVDKHVGLIPGMMKTMKAVLSKGPESIPQSEIWLFIPIIVQIPNSPMVEQQKKRLENAISDMIEDMYRTHLRRMQSTMHRCAARCCDDERGTLESVQNCIEKCAGPLMDAQDYLQHELGQFQNRLQNCVRDCNSDARSQMPSNPTDRDMSRSQHLFENCTGSCVDRHINLIPGLLKSIKQTLDRDGSNVARRAQQMNRCASKSGQEVNGALMASLGE</sequence>
<gene>
    <name evidence="3" type="ORF">M5D96_008292</name>
</gene>
<evidence type="ECO:0000313" key="3">
    <source>
        <dbReference type="EMBL" id="KAI8038394.1"/>
    </source>
</evidence>
<protein>
    <recommendedName>
        <fullName evidence="2">CMP/dCMP-type deaminase domain-containing protein</fullName>
    </recommendedName>
</protein>
<dbReference type="GO" id="GO:0005737">
    <property type="term" value="C:cytoplasm"/>
    <property type="evidence" value="ECO:0007669"/>
    <property type="project" value="TreeGrafter"/>
</dbReference>
<dbReference type="PANTHER" id="PTHR21096:SF0">
    <property type="entry name" value="PROTEIN FAM136A"/>
    <property type="match status" value="1"/>
</dbReference>
<name>A0A9P9YJY6_9MUSC</name>
<dbReference type="InterPro" id="IPR002125">
    <property type="entry name" value="CMP_dCMP_dom"/>
</dbReference>